<name>A0A6N4UUS6_9MYCO</name>
<keyword evidence="3" id="KW-1185">Reference proteome</keyword>
<feature type="region of interest" description="Disordered" evidence="1">
    <location>
        <begin position="14"/>
        <end position="34"/>
    </location>
</feature>
<sequence length="98" mass="11461">MTWRKSVDERYQYREPQQVADRTGRQRDSDVGNRDVKTVSDIGYRRLEWIDRCRAKRCGNRNEPHGDSVYFWLRCHAGDVMSARAEVLAEIGPCGVEE</sequence>
<accession>A0A6N4UUS6</accession>
<feature type="compositionally biased region" description="Basic and acidic residues" evidence="1">
    <location>
        <begin position="22"/>
        <end position="34"/>
    </location>
</feature>
<organism evidence="2 3">
    <name type="scientific">Mycolicibacterium alvei</name>
    <dbReference type="NCBI Taxonomy" id="67081"/>
    <lineage>
        <taxon>Bacteria</taxon>
        <taxon>Bacillati</taxon>
        <taxon>Actinomycetota</taxon>
        <taxon>Actinomycetes</taxon>
        <taxon>Mycobacteriales</taxon>
        <taxon>Mycobacteriaceae</taxon>
        <taxon>Mycolicibacterium</taxon>
    </lineage>
</organism>
<proteinExistence type="predicted"/>
<protein>
    <submittedName>
        <fullName evidence="2">Uncharacterized protein</fullName>
    </submittedName>
</protein>
<reference evidence="2 3" key="1">
    <citation type="journal article" date="2019" name="Emerg. Microbes Infect.">
        <title>Comprehensive subspecies identification of 175 nontuberculous mycobacteria species based on 7547 genomic profiles.</title>
        <authorList>
            <person name="Matsumoto Y."/>
            <person name="Kinjo T."/>
            <person name="Motooka D."/>
            <person name="Nabeya D."/>
            <person name="Jung N."/>
            <person name="Uechi K."/>
            <person name="Horii T."/>
            <person name="Iida T."/>
            <person name="Fujita J."/>
            <person name="Nakamura S."/>
        </authorList>
    </citation>
    <scope>NUCLEOTIDE SEQUENCE [LARGE SCALE GENOMIC DNA]</scope>
    <source>
        <strain evidence="2 3">JCM 12272</strain>
    </source>
</reference>
<dbReference type="EMBL" id="AP022565">
    <property type="protein sequence ID" value="BBX28816.1"/>
    <property type="molecule type" value="Genomic_DNA"/>
</dbReference>
<dbReference type="AlphaFoldDB" id="A0A6N4UUS6"/>
<evidence type="ECO:0000313" key="3">
    <source>
        <dbReference type="Proteomes" id="UP000466906"/>
    </source>
</evidence>
<gene>
    <name evidence="2" type="ORF">MALV_39410</name>
</gene>
<dbReference type="KEGG" id="malv:MALV_39410"/>
<evidence type="ECO:0000313" key="2">
    <source>
        <dbReference type="EMBL" id="BBX28816.1"/>
    </source>
</evidence>
<evidence type="ECO:0000256" key="1">
    <source>
        <dbReference type="SAM" id="MobiDB-lite"/>
    </source>
</evidence>
<dbReference type="Proteomes" id="UP000466906">
    <property type="component" value="Chromosome"/>
</dbReference>